<dbReference type="Proteomes" id="UP001258017">
    <property type="component" value="Unassembled WGS sequence"/>
</dbReference>
<dbReference type="GO" id="GO:0005777">
    <property type="term" value="C:peroxisome"/>
    <property type="evidence" value="ECO:0007669"/>
    <property type="project" value="TreeGrafter"/>
</dbReference>
<dbReference type="InterPro" id="IPR001263">
    <property type="entry name" value="PI3K_accessory_dom"/>
</dbReference>
<dbReference type="PROSITE" id="PS00915">
    <property type="entry name" value="PI3_4_KINASE_1"/>
    <property type="match status" value="1"/>
</dbReference>
<dbReference type="Pfam" id="PF00792">
    <property type="entry name" value="PI3K_C2"/>
    <property type="match status" value="1"/>
</dbReference>
<dbReference type="GO" id="GO:0005524">
    <property type="term" value="F:ATP binding"/>
    <property type="evidence" value="ECO:0007669"/>
    <property type="project" value="UniProtKB-UniRule"/>
</dbReference>
<dbReference type="GO" id="GO:0048015">
    <property type="term" value="P:phosphatidylinositol-mediated signaling"/>
    <property type="evidence" value="ECO:0007669"/>
    <property type="project" value="TreeGrafter"/>
</dbReference>
<evidence type="ECO:0000259" key="11">
    <source>
        <dbReference type="PROSITE" id="PS50290"/>
    </source>
</evidence>
<comment type="caution">
    <text evidence="14">The sequence shown here is derived from an EMBL/GenBank/DDBJ whole genome shotgun (WGS) entry which is preliminary data.</text>
</comment>
<reference evidence="14" key="1">
    <citation type="submission" date="2021-08" db="EMBL/GenBank/DDBJ databases">
        <authorList>
            <person name="Misof B."/>
            <person name="Oliver O."/>
            <person name="Podsiadlowski L."/>
            <person name="Donath A."/>
            <person name="Peters R."/>
            <person name="Mayer C."/>
            <person name="Rust J."/>
            <person name="Gunkel S."/>
            <person name="Lesny P."/>
            <person name="Martin S."/>
            <person name="Oeyen J.P."/>
            <person name="Petersen M."/>
            <person name="Panagiotis P."/>
            <person name="Wilbrandt J."/>
            <person name="Tanja T."/>
        </authorList>
    </citation>
    <scope>NUCLEOTIDE SEQUENCE</scope>
    <source>
        <strain evidence="14">GBR_01_08_01A</strain>
        <tissue evidence="14">Thorax + abdomen</tissue>
    </source>
</reference>
<dbReference type="SMART" id="SM00142">
    <property type="entry name" value="PI3K_C2"/>
    <property type="match status" value="1"/>
</dbReference>
<dbReference type="SMART" id="SM00146">
    <property type="entry name" value="PI3Kc"/>
    <property type="match status" value="1"/>
</dbReference>
<organism evidence="14 15">
    <name type="scientific">Odynerus spinipes</name>
    <dbReference type="NCBI Taxonomy" id="1348599"/>
    <lineage>
        <taxon>Eukaryota</taxon>
        <taxon>Metazoa</taxon>
        <taxon>Ecdysozoa</taxon>
        <taxon>Arthropoda</taxon>
        <taxon>Hexapoda</taxon>
        <taxon>Insecta</taxon>
        <taxon>Pterygota</taxon>
        <taxon>Neoptera</taxon>
        <taxon>Endopterygota</taxon>
        <taxon>Hymenoptera</taxon>
        <taxon>Apocrita</taxon>
        <taxon>Aculeata</taxon>
        <taxon>Vespoidea</taxon>
        <taxon>Vespidae</taxon>
        <taxon>Eumeninae</taxon>
        <taxon>Odynerus</taxon>
    </lineage>
</organism>
<evidence type="ECO:0000256" key="7">
    <source>
        <dbReference type="ARBA" id="ARBA00023985"/>
    </source>
</evidence>
<evidence type="ECO:0000259" key="13">
    <source>
        <dbReference type="PROSITE" id="PS51547"/>
    </source>
</evidence>
<keyword evidence="5 8" id="KW-0418">Kinase</keyword>
<evidence type="ECO:0000259" key="12">
    <source>
        <dbReference type="PROSITE" id="PS51545"/>
    </source>
</evidence>
<dbReference type="Gene3D" id="1.10.1070.11">
    <property type="entry name" value="Phosphatidylinositol 3-/4-kinase, catalytic domain"/>
    <property type="match status" value="1"/>
</dbReference>
<evidence type="ECO:0000256" key="6">
    <source>
        <dbReference type="ARBA" id="ARBA00022840"/>
    </source>
</evidence>
<dbReference type="AlphaFoldDB" id="A0AAD9VQN0"/>
<evidence type="ECO:0000313" key="14">
    <source>
        <dbReference type="EMBL" id="KAK2583428.1"/>
    </source>
</evidence>
<feature type="domain" description="PI3K/PI4K catalytic" evidence="11">
    <location>
        <begin position="645"/>
        <end position="911"/>
    </location>
</feature>
<dbReference type="CDD" id="cd00896">
    <property type="entry name" value="PI3Kc_III"/>
    <property type="match status" value="1"/>
</dbReference>
<evidence type="ECO:0000256" key="2">
    <source>
        <dbReference type="ARBA" id="ARBA00019787"/>
    </source>
</evidence>
<dbReference type="SUPFAM" id="SSF56112">
    <property type="entry name" value="Protein kinase-like (PK-like)"/>
    <property type="match status" value="1"/>
</dbReference>
<sequence>MEDISDKFFYVYSSSLDTKIQIKIGTLEGKRQRPEYDKLLLDPMLKYSGLYGASGGRGDLAASLQVWAGGRPLALPIHTAYKHFTSRWNWNQWVTLPISFSDLPRDAQLCITLYDCAGPGRQIPVGGTTISLFGKHGVFRQGMLDLRVWPGVEADGSICTSTPGKARDHGKEQMQRLAKLAKKHRNGQMNKVDWLDRLTFREIELINEREKRASEYLYLMIEFPEVTMDGIPYSIVYYEKDGDEVVQHRSQPDVVTLPDYEILQKSESSLFLFYLCNSQSIETKIHEITKRGKKSCLDMIHLDFLENLVEAKHHKLARSLRSGGNTRELKPTSTVRDALNTILGYPPTTTLTTEEQDLIWKYRFYLSNQKKALTKFVKCVNWKVLGEERQALEMLALWAPPDPEDALELLGPAFTHPAVRRYAISRLSQAPDDDLMLYLLQLVQALKYEDFESIKAAYQIIINKKETDKNERFDKDVKINDSSSTPITTSSESDTGLSSTSRDTVMDLASFLITRACQNSTLANYFYWYLSIECEDQSDPVITAKQDTRVREMYITVMKMFSTMLAQGNAVWQKRRAFLLRQKMFIDQLVSLVKAVARESGNRKKKADRLRALLADPDPAFKINFSNFEPIPFPLDPEICIKGIIPEKASLFKSALMPSKLTFLTTENTEYIAIFKHGDDLRQDQLILQTIALMDKLLRRENLDLKLTPYRVLATSTRHGFLQFIESTTVAEVLASEGSILSFFRKHHPSDTGPYGIAPEVMDTYVRSCAGYCIITYVLGVGDRHLDNLLLTTSGKLFHIDFGYILGRDPKPLPPPMKLSKEMVEAMGGVGSEHYHEFRKQCYTAFLHLRRHANLILNLFSLMVDASVPDIALEPDKAVKKVQDKLRLDLSDEEAVHYVQNLLDLSVTAVMAALVEQLHKFAQYWRK</sequence>
<dbReference type="PANTHER" id="PTHR10048:SF7">
    <property type="entry name" value="PHOSPHATIDYLINOSITOL 3-KINASE CATALYTIC SUBUNIT TYPE 3"/>
    <property type="match status" value="1"/>
</dbReference>
<feature type="compositionally biased region" description="Low complexity" evidence="10">
    <location>
        <begin position="482"/>
        <end position="500"/>
    </location>
</feature>
<name>A0AAD9VQN0_9HYME</name>
<evidence type="ECO:0000256" key="3">
    <source>
        <dbReference type="ARBA" id="ARBA00022679"/>
    </source>
</evidence>
<keyword evidence="15" id="KW-1185">Reference proteome</keyword>
<evidence type="ECO:0000313" key="15">
    <source>
        <dbReference type="Proteomes" id="UP001258017"/>
    </source>
</evidence>
<dbReference type="GO" id="GO:0006897">
    <property type="term" value="P:endocytosis"/>
    <property type="evidence" value="ECO:0007669"/>
    <property type="project" value="TreeGrafter"/>
</dbReference>
<keyword evidence="4 8" id="KW-0547">Nucleotide-binding</keyword>
<dbReference type="FunFam" id="1.10.1070.11:FF:000002">
    <property type="entry name" value="Phosphatidylinositol 3-kinase catalytic subunit type 3"/>
    <property type="match status" value="1"/>
</dbReference>
<dbReference type="Gene3D" id="3.30.1010.10">
    <property type="entry name" value="Phosphatidylinositol 3-kinase Catalytic Subunit, Chain A, domain 4"/>
    <property type="match status" value="1"/>
</dbReference>
<keyword evidence="3 8" id="KW-0808">Transferase</keyword>
<evidence type="ECO:0000256" key="4">
    <source>
        <dbReference type="ARBA" id="ARBA00022741"/>
    </source>
</evidence>
<dbReference type="Gene3D" id="2.60.40.150">
    <property type="entry name" value="C2 domain"/>
    <property type="match status" value="1"/>
</dbReference>
<dbReference type="CDD" id="cd00870">
    <property type="entry name" value="PI3Ka_III"/>
    <property type="match status" value="1"/>
</dbReference>
<dbReference type="Pfam" id="PF00613">
    <property type="entry name" value="PI3Ka"/>
    <property type="match status" value="1"/>
</dbReference>
<dbReference type="GO" id="GO:0016303">
    <property type="term" value="F:1-phosphatidylinositol-3-kinase activity"/>
    <property type="evidence" value="ECO:0007669"/>
    <property type="project" value="UniProtKB-UniRule"/>
</dbReference>
<dbReference type="InterPro" id="IPR002420">
    <property type="entry name" value="PI3K-type_C2_dom"/>
</dbReference>
<dbReference type="InterPro" id="IPR000403">
    <property type="entry name" value="PI3/4_kinase_cat_dom"/>
</dbReference>
<evidence type="ECO:0000256" key="5">
    <source>
        <dbReference type="ARBA" id="ARBA00022777"/>
    </source>
</evidence>
<dbReference type="PROSITE" id="PS00916">
    <property type="entry name" value="PI3_4_KINASE_2"/>
    <property type="match status" value="1"/>
</dbReference>
<dbReference type="SUPFAM" id="SSF48371">
    <property type="entry name" value="ARM repeat"/>
    <property type="match status" value="1"/>
</dbReference>
<dbReference type="PIRSF" id="PIRSF000587">
    <property type="entry name" value="PI3K_Vps34"/>
    <property type="match status" value="1"/>
</dbReference>
<comment type="similarity">
    <text evidence="8 9">Belongs to the PI3/PI4-kinase family.</text>
</comment>
<feature type="domain" description="C2 PI3K-type" evidence="13">
    <location>
        <begin position="36"/>
        <end position="190"/>
    </location>
</feature>
<feature type="domain" description="PIK helical" evidence="12">
    <location>
        <begin position="325"/>
        <end position="556"/>
    </location>
</feature>
<dbReference type="PROSITE" id="PS51547">
    <property type="entry name" value="C2_PI3K"/>
    <property type="match status" value="1"/>
</dbReference>
<dbReference type="InterPro" id="IPR042236">
    <property type="entry name" value="PI3K_accessory_sf"/>
</dbReference>
<dbReference type="Gene3D" id="1.25.40.70">
    <property type="entry name" value="Phosphatidylinositol 3-kinase, accessory domain (PIK)"/>
    <property type="match status" value="1"/>
</dbReference>
<dbReference type="InterPro" id="IPR035892">
    <property type="entry name" value="C2_domain_sf"/>
</dbReference>
<dbReference type="GO" id="GO:0000407">
    <property type="term" value="C:phagophore assembly site"/>
    <property type="evidence" value="ECO:0007669"/>
    <property type="project" value="TreeGrafter"/>
</dbReference>
<evidence type="ECO:0000256" key="9">
    <source>
        <dbReference type="PROSITE-ProRule" id="PRU00880"/>
    </source>
</evidence>
<gene>
    <name evidence="14" type="ORF">KPH14_009407</name>
</gene>
<dbReference type="InterPro" id="IPR018936">
    <property type="entry name" value="PI3/4_kinase_CS"/>
</dbReference>
<dbReference type="GO" id="GO:0005768">
    <property type="term" value="C:endosome"/>
    <property type="evidence" value="ECO:0007669"/>
    <property type="project" value="TreeGrafter"/>
</dbReference>
<dbReference type="PROSITE" id="PS50290">
    <property type="entry name" value="PI3_4_KINASE_3"/>
    <property type="match status" value="1"/>
</dbReference>
<dbReference type="GO" id="GO:0034272">
    <property type="term" value="C:phosphatidylinositol 3-kinase complex, class III, type II"/>
    <property type="evidence" value="ECO:0007669"/>
    <property type="project" value="TreeGrafter"/>
</dbReference>
<dbReference type="EMBL" id="JAIFRP010000030">
    <property type="protein sequence ID" value="KAK2583428.1"/>
    <property type="molecule type" value="Genomic_DNA"/>
</dbReference>
<dbReference type="SUPFAM" id="SSF49562">
    <property type="entry name" value="C2 domain (Calcium/lipid-binding domain, CaLB)"/>
    <property type="match status" value="1"/>
</dbReference>
<dbReference type="InterPro" id="IPR057756">
    <property type="entry name" value="PI3-kinase_type3/VPS34_cat"/>
</dbReference>
<evidence type="ECO:0000256" key="8">
    <source>
        <dbReference type="PIRNR" id="PIRNR000587"/>
    </source>
</evidence>
<proteinExistence type="inferred from homology"/>
<dbReference type="InterPro" id="IPR011009">
    <property type="entry name" value="Kinase-like_dom_sf"/>
</dbReference>
<dbReference type="GO" id="GO:0000045">
    <property type="term" value="P:autophagosome assembly"/>
    <property type="evidence" value="ECO:0007669"/>
    <property type="project" value="TreeGrafter"/>
</dbReference>
<dbReference type="InterPro" id="IPR015433">
    <property type="entry name" value="PI3/4_kinase"/>
</dbReference>
<reference evidence="14" key="2">
    <citation type="journal article" date="2023" name="Commun. Biol.">
        <title>Intrasexual cuticular hydrocarbon dimorphism in a wasp sheds light on hydrocarbon biosynthesis genes in Hymenoptera.</title>
        <authorList>
            <person name="Moris V.C."/>
            <person name="Podsiadlowski L."/>
            <person name="Martin S."/>
            <person name="Oeyen J.P."/>
            <person name="Donath A."/>
            <person name="Petersen M."/>
            <person name="Wilbrandt J."/>
            <person name="Misof B."/>
            <person name="Liedtke D."/>
            <person name="Thamm M."/>
            <person name="Scheiner R."/>
            <person name="Schmitt T."/>
            <person name="Niehuis O."/>
        </authorList>
    </citation>
    <scope>NUCLEOTIDE SEQUENCE</scope>
    <source>
        <strain evidence="14">GBR_01_08_01A</strain>
    </source>
</reference>
<evidence type="ECO:0000256" key="10">
    <source>
        <dbReference type="SAM" id="MobiDB-lite"/>
    </source>
</evidence>
<dbReference type="Pfam" id="PF00454">
    <property type="entry name" value="PI3_PI4_kinase"/>
    <property type="match status" value="1"/>
</dbReference>
<accession>A0AAD9VQN0</accession>
<dbReference type="GO" id="GO:0034271">
    <property type="term" value="C:phosphatidylinositol 3-kinase complex, class III, type I"/>
    <property type="evidence" value="ECO:0007669"/>
    <property type="project" value="TreeGrafter"/>
</dbReference>
<dbReference type="InterPro" id="IPR008290">
    <property type="entry name" value="PI3K_Vps34"/>
</dbReference>
<feature type="region of interest" description="Disordered" evidence="10">
    <location>
        <begin position="473"/>
        <end position="500"/>
    </location>
</feature>
<dbReference type="PANTHER" id="PTHR10048">
    <property type="entry name" value="PHOSPHATIDYLINOSITOL KINASE"/>
    <property type="match status" value="1"/>
</dbReference>
<dbReference type="CDD" id="cd08397">
    <property type="entry name" value="C2_PI3K_class_III"/>
    <property type="match status" value="1"/>
</dbReference>
<dbReference type="FunFam" id="3.30.1010.10:FF:000002">
    <property type="entry name" value="Phosphatidylinositol 3-kinase catalytic subunit type 3"/>
    <property type="match status" value="1"/>
</dbReference>
<keyword evidence="6 8" id="KW-0067">ATP-binding</keyword>
<comment type="catalytic activity">
    <reaction evidence="7">
        <text>a 1,2-diacyl-sn-glycero-3-phospho-(1D-myo-inositol) + ATP = a 1,2-diacyl-sn-glycero-3-phospho-(1D-myo-inositol-3-phosphate) + ADP + H(+)</text>
        <dbReference type="Rhea" id="RHEA:12709"/>
        <dbReference type="ChEBI" id="CHEBI:15378"/>
        <dbReference type="ChEBI" id="CHEBI:30616"/>
        <dbReference type="ChEBI" id="CHEBI:57880"/>
        <dbReference type="ChEBI" id="CHEBI:58088"/>
        <dbReference type="ChEBI" id="CHEBI:456216"/>
        <dbReference type="EC" id="2.7.1.137"/>
    </reaction>
    <physiologicalReaction direction="left-to-right" evidence="7">
        <dbReference type="Rhea" id="RHEA:12710"/>
    </physiologicalReaction>
</comment>
<dbReference type="InterPro" id="IPR016024">
    <property type="entry name" value="ARM-type_fold"/>
</dbReference>
<protein>
    <recommendedName>
        <fullName evidence="2 8">Phosphatidylinositol 3-kinase catalytic subunit type 3</fullName>
        <ecNumber evidence="1 8">2.7.1.137</ecNumber>
    </recommendedName>
</protein>
<dbReference type="InterPro" id="IPR036940">
    <property type="entry name" value="PI3/4_kinase_cat_sf"/>
</dbReference>
<dbReference type="EC" id="2.7.1.137" evidence="1 8"/>
<dbReference type="PROSITE" id="PS51545">
    <property type="entry name" value="PIK_HELICAL"/>
    <property type="match status" value="1"/>
</dbReference>
<evidence type="ECO:0000256" key="1">
    <source>
        <dbReference type="ARBA" id="ARBA00012073"/>
    </source>
</evidence>
<dbReference type="SMART" id="SM00145">
    <property type="entry name" value="PI3Ka"/>
    <property type="match status" value="1"/>
</dbReference>